<keyword evidence="4 9" id="KW-1133">Transmembrane helix</keyword>
<keyword evidence="8" id="KW-0393">Immunoglobulin domain</keyword>
<dbReference type="InterPro" id="IPR000920">
    <property type="entry name" value="Myelin_P0-rel"/>
</dbReference>
<dbReference type="AlphaFoldDB" id="A0AAD7RAS5"/>
<dbReference type="InterPro" id="IPR036179">
    <property type="entry name" value="Ig-like_dom_sf"/>
</dbReference>
<evidence type="ECO:0000256" key="8">
    <source>
        <dbReference type="ARBA" id="ARBA00023319"/>
    </source>
</evidence>
<sequence length="183" mass="20352">MTRLETGSPASSVDVLVARPPFVLNGTTVKLSCKFTSSYKVDYSKFAMNWTYQETVNDTGDMFMTYKQGFTPVRTERFEDRVEFVGNLERNDVSVSLSDVQISDEGIYNCFVRNPPDRVQGHGVIYLIVVTELPPPRDSTIAVAVGVGGLLSAFILSIVVLKCLWRQCKRVRVSGGRKTEGGR</sequence>
<keyword evidence="3" id="KW-0732">Signal</keyword>
<keyword evidence="2 9" id="KW-0812">Transmembrane</keyword>
<dbReference type="Pfam" id="PF07686">
    <property type="entry name" value="V-set"/>
    <property type="match status" value="1"/>
</dbReference>
<dbReference type="Gene3D" id="2.60.40.10">
    <property type="entry name" value="Immunoglobulins"/>
    <property type="match status" value="1"/>
</dbReference>
<dbReference type="InterPro" id="IPR003599">
    <property type="entry name" value="Ig_sub"/>
</dbReference>
<dbReference type="EMBL" id="JAINUG010000389">
    <property type="protein sequence ID" value="KAJ8372717.1"/>
    <property type="molecule type" value="Genomic_DNA"/>
</dbReference>
<comment type="caution">
    <text evidence="11">The sequence shown here is derived from an EMBL/GenBank/DDBJ whole genome shotgun (WGS) entry which is preliminary data.</text>
</comment>
<keyword evidence="7" id="KW-0325">Glycoprotein</keyword>
<name>A0AAD7RAS5_9TELE</name>
<dbReference type="InterPro" id="IPR013106">
    <property type="entry name" value="Ig_V-set"/>
</dbReference>
<feature type="transmembrane region" description="Helical" evidence="9">
    <location>
        <begin position="141"/>
        <end position="165"/>
    </location>
</feature>
<evidence type="ECO:0000256" key="5">
    <source>
        <dbReference type="ARBA" id="ARBA00023136"/>
    </source>
</evidence>
<dbReference type="InterPro" id="IPR007110">
    <property type="entry name" value="Ig-like_dom"/>
</dbReference>
<evidence type="ECO:0000259" key="10">
    <source>
        <dbReference type="PROSITE" id="PS50835"/>
    </source>
</evidence>
<evidence type="ECO:0000256" key="7">
    <source>
        <dbReference type="ARBA" id="ARBA00023180"/>
    </source>
</evidence>
<reference evidence="11" key="1">
    <citation type="journal article" date="2023" name="Science">
        <title>Genome structures resolve the early diversification of teleost fishes.</title>
        <authorList>
            <person name="Parey E."/>
            <person name="Louis A."/>
            <person name="Montfort J."/>
            <person name="Bouchez O."/>
            <person name="Roques C."/>
            <person name="Iampietro C."/>
            <person name="Lluch J."/>
            <person name="Castinel A."/>
            <person name="Donnadieu C."/>
            <person name="Desvignes T."/>
            <person name="Floi Bucao C."/>
            <person name="Jouanno E."/>
            <person name="Wen M."/>
            <person name="Mejri S."/>
            <person name="Dirks R."/>
            <person name="Jansen H."/>
            <person name="Henkel C."/>
            <person name="Chen W.J."/>
            <person name="Zahm M."/>
            <person name="Cabau C."/>
            <person name="Klopp C."/>
            <person name="Thompson A.W."/>
            <person name="Robinson-Rechavi M."/>
            <person name="Braasch I."/>
            <person name="Lecointre G."/>
            <person name="Bobe J."/>
            <person name="Postlethwait J.H."/>
            <person name="Berthelot C."/>
            <person name="Roest Crollius H."/>
            <person name="Guiguen Y."/>
        </authorList>
    </citation>
    <scope>NUCLEOTIDE SEQUENCE</scope>
    <source>
        <strain evidence="11">NC1722</strain>
    </source>
</reference>
<evidence type="ECO:0000256" key="3">
    <source>
        <dbReference type="ARBA" id="ARBA00022729"/>
    </source>
</evidence>
<evidence type="ECO:0000256" key="2">
    <source>
        <dbReference type="ARBA" id="ARBA00022692"/>
    </source>
</evidence>
<evidence type="ECO:0000256" key="9">
    <source>
        <dbReference type="SAM" id="Phobius"/>
    </source>
</evidence>
<evidence type="ECO:0000313" key="11">
    <source>
        <dbReference type="EMBL" id="KAJ8372717.1"/>
    </source>
</evidence>
<evidence type="ECO:0000256" key="4">
    <source>
        <dbReference type="ARBA" id="ARBA00022989"/>
    </source>
</evidence>
<accession>A0AAD7RAS5</accession>
<evidence type="ECO:0000256" key="1">
    <source>
        <dbReference type="ARBA" id="ARBA00004479"/>
    </source>
</evidence>
<keyword evidence="6" id="KW-1015">Disulfide bond</keyword>
<evidence type="ECO:0000313" key="12">
    <source>
        <dbReference type="Proteomes" id="UP001221898"/>
    </source>
</evidence>
<dbReference type="SUPFAM" id="SSF48726">
    <property type="entry name" value="Immunoglobulin"/>
    <property type="match status" value="1"/>
</dbReference>
<feature type="domain" description="Ig-like" evidence="10">
    <location>
        <begin position="9"/>
        <end position="114"/>
    </location>
</feature>
<dbReference type="PROSITE" id="PS50835">
    <property type="entry name" value="IG_LIKE"/>
    <property type="match status" value="1"/>
</dbReference>
<comment type="subcellular location">
    <subcellularLocation>
        <location evidence="1">Membrane</location>
        <topology evidence="1">Single-pass type I membrane protein</topology>
    </subcellularLocation>
</comment>
<gene>
    <name evidence="11" type="ORF">AAFF_G00277860</name>
</gene>
<keyword evidence="5 9" id="KW-0472">Membrane</keyword>
<proteinExistence type="predicted"/>
<dbReference type="InterPro" id="IPR013783">
    <property type="entry name" value="Ig-like_fold"/>
</dbReference>
<dbReference type="GO" id="GO:0005886">
    <property type="term" value="C:plasma membrane"/>
    <property type="evidence" value="ECO:0007669"/>
    <property type="project" value="TreeGrafter"/>
</dbReference>
<evidence type="ECO:0000256" key="6">
    <source>
        <dbReference type="ARBA" id="ARBA00023157"/>
    </source>
</evidence>
<dbReference type="Proteomes" id="UP001221898">
    <property type="component" value="Unassembled WGS sequence"/>
</dbReference>
<dbReference type="PRINTS" id="PR00213">
    <property type="entry name" value="MYELINP0"/>
</dbReference>
<dbReference type="PANTHER" id="PTHR13869:SF3">
    <property type="entry name" value="SODIUM CHANNEL SUBUNIT BETA-2"/>
    <property type="match status" value="1"/>
</dbReference>
<protein>
    <recommendedName>
        <fullName evidence="10">Ig-like domain-containing protein</fullName>
    </recommendedName>
</protein>
<dbReference type="PANTHER" id="PTHR13869">
    <property type="entry name" value="MYELIN P0 RELATED"/>
    <property type="match status" value="1"/>
</dbReference>
<dbReference type="SMART" id="SM00409">
    <property type="entry name" value="IG"/>
    <property type="match status" value="1"/>
</dbReference>
<organism evidence="11 12">
    <name type="scientific">Aldrovandia affinis</name>
    <dbReference type="NCBI Taxonomy" id="143900"/>
    <lineage>
        <taxon>Eukaryota</taxon>
        <taxon>Metazoa</taxon>
        <taxon>Chordata</taxon>
        <taxon>Craniata</taxon>
        <taxon>Vertebrata</taxon>
        <taxon>Euteleostomi</taxon>
        <taxon>Actinopterygii</taxon>
        <taxon>Neopterygii</taxon>
        <taxon>Teleostei</taxon>
        <taxon>Notacanthiformes</taxon>
        <taxon>Halosauridae</taxon>
        <taxon>Aldrovandia</taxon>
    </lineage>
</organism>
<keyword evidence="12" id="KW-1185">Reference proteome</keyword>
<dbReference type="SMART" id="SM00406">
    <property type="entry name" value="IGv"/>
    <property type="match status" value="1"/>
</dbReference>